<dbReference type="OrthoDB" id="5082781at2"/>
<accession>A0A3M8AIJ9</accession>
<evidence type="ECO:0000313" key="9">
    <source>
        <dbReference type="Proteomes" id="UP000275048"/>
    </source>
</evidence>
<feature type="binding site" evidence="6">
    <location>
        <position position="39"/>
    </location>
    <ligand>
        <name>Mg(2+)</name>
        <dbReference type="ChEBI" id="CHEBI:18420"/>
    </ligand>
</feature>
<dbReference type="GO" id="GO:0000287">
    <property type="term" value="F:magnesium ion binding"/>
    <property type="evidence" value="ECO:0007669"/>
    <property type="project" value="UniProtKB-UniRule"/>
</dbReference>
<feature type="binding site" evidence="6">
    <location>
        <position position="128"/>
    </location>
    <ligand>
        <name>Mg(2+)</name>
        <dbReference type="ChEBI" id="CHEBI:18420"/>
    </ligand>
</feature>
<name>A0A3M8AIJ9_9MICO</name>
<proteinExistence type="inferred from homology"/>
<keyword evidence="4 6" id="KW-0378">Hydrolase</keyword>
<keyword evidence="1 6" id="KW-1277">Toxin-antitoxin system</keyword>
<protein>
    <recommendedName>
        <fullName evidence="6">Ribonuclease VapC</fullName>
        <shortName evidence="6">RNase VapC</shortName>
        <ecNumber evidence="6">3.1.-.-</ecNumber>
    </recommendedName>
    <alternativeName>
        <fullName evidence="6">Toxin VapC</fullName>
    </alternativeName>
</protein>
<evidence type="ECO:0000256" key="1">
    <source>
        <dbReference type="ARBA" id="ARBA00022649"/>
    </source>
</evidence>
<dbReference type="EC" id="3.1.-.-" evidence="6"/>
<evidence type="ECO:0000313" key="8">
    <source>
        <dbReference type="EMBL" id="RNB51066.1"/>
    </source>
</evidence>
<dbReference type="Gene3D" id="3.40.50.1010">
    <property type="entry name" value="5'-nuclease"/>
    <property type="match status" value="1"/>
</dbReference>
<dbReference type="SUPFAM" id="SSF88723">
    <property type="entry name" value="PIN domain-like"/>
    <property type="match status" value="1"/>
</dbReference>
<keyword evidence="9" id="KW-1185">Reference proteome</keyword>
<keyword evidence="2 6" id="KW-0540">Nuclease</keyword>
<dbReference type="GO" id="GO:0090729">
    <property type="term" value="F:toxin activity"/>
    <property type="evidence" value="ECO:0007669"/>
    <property type="project" value="UniProtKB-KW"/>
</dbReference>
<organism evidence="8 9">
    <name type="scientific">Agromyces tardus</name>
    <dbReference type="NCBI Taxonomy" id="2583849"/>
    <lineage>
        <taxon>Bacteria</taxon>
        <taxon>Bacillati</taxon>
        <taxon>Actinomycetota</taxon>
        <taxon>Actinomycetes</taxon>
        <taxon>Micrococcales</taxon>
        <taxon>Microbacteriaceae</taxon>
        <taxon>Agromyces</taxon>
    </lineage>
</organism>
<dbReference type="CDD" id="cd09854">
    <property type="entry name" value="PIN_VapC-like"/>
    <property type="match status" value="1"/>
</dbReference>
<keyword evidence="6" id="KW-0800">Toxin</keyword>
<dbReference type="GO" id="GO:0016787">
    <property type="term" value="F:hydrolase activity"/>
    <property type="evidence" value="ECO:0007669"/>
    <property type="project" value="UniProtKB-KW"/>
</dbReference>
<evidence type="ECO:0000256" key="6">
    <source>
        <dbReference type="HAMAP-Rule" id="MF_00265"/>
    </source>
</evidence>
<comment type="similarity">
    <text evidence="6">Belongs to the PINc/VapC protein family.</text>
</comment>
<dbReference type="Pfam" id="PF01850">
    <property type="entry name" value="PIN"/>
    <property type="match status" value="1"/>
</dbReference>
<dbReference type="HAMAP" id="MF_00265">
    <property type="entry name" value="VapC_Nob1"/>
    <property type="match status" value="1"/>
</dbReference>
<evidence type="ECO:0000256" key="3">
    <source>
        <dbReference type="ARBA" id="ARBA00022723"/>
    </source>
</evidence>
<sequence length="166" mass="18178">MGARQRGARCRCEADRRGRPADRAGAGGVGRAPRVIYLDSCIVIYAVEDRSDRGDRVRARLAEAGDEVVAISPLVVQECLVGPLRADDLALHDHYMRSFEHFELIELELRHFIRAAELRARTGVRTPDALHLAAAQLAGCDALWTNDRRLAAASHGLAIDIIDTAS</sequence>
<comment type="function">
    <text evidence="6">Toxic component of a toxin-antitoxin (TA) system. An RNase.</text>
</comment>
<reference evidence="8 9" key="1">
    <citation type="submission" date="2018-10" db="EMBL/GenBank/DDBJ databases">
        <title>Isolation, diversity and antibacterial activity of antinobacteria from the wheat rhizosphere soil.</title>
        <authorList>
            <person name="Sun T."/>
        </authorList>
    </citation>
    <scope>NUCLEOTIDE SEQUENCE [LARGE SCALE GENOMIC DNA]</scope>
    <source>
        <strain evidence="8 9">SJ-23</strain>
    </source>
</reference>
<dbReference type="GO" id="GO:0004540">
    <property type="term" value="F:RNA nuclease activity"/>
    <property type="evidence" value="ECO:0007669"/>
    <property type="project" value="InterPro"/>
</dbReference>
<dbReference type="InterPro" id="IPR029060">
    <property type="entry name" value="PIN-like_dom_sf"/>
</dbReference>
<keyword evidence="5 6" id="KW-0460">Magnesium</keyword>
<evidence type="ECO:0000259" key="7">
    <source>
        <dbReference type="Pfam" id="PF01850"/>
    </source>
</evidence>
<dbReference type="InterPro" id="IPR002716">
    <property type="entry name" value="PIN_dom"/>
</dbReference>
<comment type="cofactor">
    <cofactor evidence="6">
        <name>Mg(2+)</name>
        <dbReference type="ChEBI" id="CHEBI:18420"/>
    </cofactor>
</comment>
<gene>
    <name evidence="6" type="primary">vapC</name>
    <name evidence="8" type="ORF">EDM22_05050</name>
</gene>
<evidence type="ECO:0000256" key="4">
    <source>
        <dbReference type="ARBA" id="ARBA00022801"/>
    </source>
</evidence>
<dbReference type="EMBL" id="RHHB01000005">
    <property type="protein sequence ID" value="RNB51066.1"/>
    <property type="molecule type" value="Genomic_DNA"/>
</dbReference>
<comment type="caution">
    <text evidence="8">The sequence shown here is derived from an EMBL/GenBank/DDBJ whole genome shotgun (WGS) entry which is preliminary data.</text>
</comment>
<evidence type="ECO:0000256" key="5">
    <source>
        <dbReference type="ARBA" id="ARBA00022842"/>
    </source>
</evidence>
<dbReference type="InterPro" id="IPR022907">
    <property type="entry name" value="VapC_family"/>
</dbReference>
<evidence type="ECO:0000256" key="2">
    <source>
        <dbReference type="ARBA" id="ARBA00022722"/>
    </source>
</evidence>
<feature type="domain" description="PIN" evidence="7">
    <location>
        <begin position="36"/>
        <end position="153"/>
    </location>
</feature>
<dbReference type="Proteomes" id="UP000275048">
    <property type="component" value="Unassembled WGS sequence"/>
</dbReference>
<keyword evidence="3 6" id="KW-0479">Metal-binding</keyword>
<dbReference type="AlphaFoldDB" id="A0A3M8AIJ9"/>